<proteinExistence type="predicted"/>
<protein>
    <submittedName>
        <fullName evidence="2">Transporter</fullName>
    </submittedName>
</protein>
<keyword evidence="1" id="KW-0812">Transmembrane</keyword>
<dbReference type="RefSeq" id="WP_154503656.1">
    <property type="nucleotide sequence ID" value="NZ_VUMN01000007.1"/>
</dbReference>
<organism evidence="2 3">
    <name type="scientific">Stecheria intestinalis</name>
    <dbReference type="NCBI Taxonomy" id="2606630"/>
    <lineage>
        <taxon>Bacteria</taxon>
        <taxon>Bacillati</taxon>
        <taxon>Bacillota</taxon>
        <taxon>Erysipelotrichia</taxon>
        <taxon>Erysipelotrichales</taxon>
        <taxon>Erysipelotrichaceae</taxon>
        <taxon>Stecheria</taxon>
    </lineage>
</organism>
<feature type="transmembrane region" description="Helical" evidence="1">
    <location>
        <begin position="67"/>
        <end position="86"/>
    </location>
</feature>
<feature type="transmembrane region" description="Helical" evidence="1">
    <location>
        <begin position="34"/>
        <end position="55"/>
    </location>
</feature>
<dbReference type="Gene3D" id="1.10.3730.20">
    <property type="match status" value="1"/>
</dbReference>
<dbReference type="EMBL" id="VUMN01000007">
    <property type="protein sequence ID" value="MSS58122.1"/>
    <property type="molecule type" value="Genomic_DNA"/>
</dbReference>
<dbReference type="SUPFAM" id="SSF103481">
    <property type="entry name" value="Multidrug resistance efflux transporter EmrE"/>
    <property type="match status" value="1"/>
</dbReference>
<comment type="caution">
    <text evidence="2">The sequence shown here is derived from an EMBL/GenBank/DDBJ whole genome shotgun (WGS) entry which is preliminary data.</text>
</comment>
<dbReference type="InterPro" id="IPR037185">
    <property type="entry name" value="EmrE-like"/>
</dbReference>
<dbReference type="AlphaFoldDB" id="A0A7X2NRA5"/>
<feature type="transmembrane region" description="Helical" evidence="1">
    <location>
        <begin position="92"/>
        <end position="111"/>
    </location>
</feature>
<keyword evidence="1" id="KW-1133">Transmembrane helix</keyword>
<keyword evidence="3" id="KW-1185">Reference proteome</keyword>
<name>A0A7X2NRA5_9FIRM</name>
<keyword evidence="1" id="KW-0472">Membrane</keyword>
<reference evidence="2 3" key="1">
    <citation type="submission" date="2019-08" db="EMBL/GenBank/DDBJ databases">
        <title>In-depth cultivation of the pig gut microbiome towards novel bacterial diversity and tailored functional studies.</title>
        <authorList>
            <person name="Wylensek D."/>
            <person name="Hitch T.C.A."/>
            <person name="Clavel T."/>
        </authorList>
    </citation>
    <scope>NUCLEOTIDE SEQUENCE [LARGE SCALE GENOMIC DNA]</scope>
    <source>
        <strain evidence="2 3">Oil+RF-744-GAM-WT-6</strain>
    </source>
</reference>
<accession>A0A7X2NRA5</accession>
<gene>
    <name evidence="2" type="ORF">FYJ51_04300</name>
</gene>
<dbReference type="Proteomes" id="UP000461880">
    <property type="component" value="Unassembled WGS sequence"/>
</dbReference>
<sequence length="118" mass="13077">MKRAKVYLFLHLLLALYSISSVLSKLAAGEPFLSLRFCLCYAGMIALLGIYAIGWQQIIKRIPLTSAYANKAASVVWGFIWGMLFFKEQMTAGKLTGLAMIVAGIVLYSYADQEKADE</sequence>
<evidence type="ECO:0000313" key="2">
    <source>
        <dbReference type="EMBL" id="MSS58122.1"/>
    </source>
</evidence>
<evidence type="ECO:0000256" key="1">
    <source>
        <dbReference type="SAM" id="Phobius"/>
    </source>
</evidence>
<evidence type="ECO:0000313" key="3">
    <source>
        <dbReference type="Proteomes" id="UP000461880"/>
    </source>
</evidence>